<evidence type="ECO:0000313" key="8">
    <source>
        <dbReference type="Proteomes" id="UP000784128"/>
    </source>
</evidence>
<feature type="transmembrane region" description="Helical" evidence="5">
    <location>
        <begin position="706"/>
        <end position="728"/>
    </location>
</feature>
<comment type="caution">
    <text evidence="7">The sequence shown here is derived from an EMBL/GenBank/DDBJ whole genome shotgun (WGS) entry which is preliminary data.</text>
</comment>
<evidence type="ECO:0000256" key="4">
    <source>
        <dbReference type="ARBA" id="ARBA00023136"/>
    </source>
</evidence>
<dbReference type="InterPro" id="IPR036322">
    <property type="entry name" value="WD40_repeat_dom_sf"/>
</dbReference>
<dbReference type="InterPro" id="IPR015943">
    <property type="entry name" value="WD40/YVTN_repeat-like_dom_sf"/>
</dbReference>
<feature type="transmembrane region" description="Helical" evidence="5">
    <location>
        <begin position="641"/>
        <end position="662"/>
    </location>
</feature>
<evidence type="ECO:0000256" key="1">
    <source>
        <dbReference type="ARBA" id="ARBA00004651"/>
    </source>
</evidence>
<evidence type="ECO:0000313" key="7">
    <source>
        <dbReference type="EMBL" id="MBT1071252.1"/>
    </source>
</evidence>
<dbReference type="SUPFAM" id="SSF50978">
    <property type="entry name" value="WD40 repeat-like"/>
    <property type="match status" value="1"/>
</dbReference>
<evidence type="ECO:0000256" key="3">
    <source>
        <dbReference type="ARBA" id="ARBA00022989"/>
    </source>
</evidence>
<comment type="similarity">
    <text evidence="5">Belongs to the binding-protein-dependent transport system permease family.</text>
</comment>
<keyword evidence="8" id="KW-1185">Reference proteome</keyword>
<organism evidence="7 8">
    <name type="scientific">Pelotalea chapellei</name>
    <dbReference type="NCBI Taxonomy" id="44671"/>
    <lineage>
        <taxon>Bacteria</taxon>
        <taxon>Pseudomonadati</taxon>
        <taxon>Thermodesulfobacteriota</taxon>
        <taxon>Desulfuromonadia</taxon>
        <taxon>Geobacterales</taxon>
        <taxon>Geobacteraceae</taxon>
        <taxon>Pelotalea</taxon>
    </lineage>
</organism>
<dbReference type="Proteomes" id="UP000784128">
    <property type="component" value="Unassembled WGS sequence"/>
</dbReference>
<feature type="transmembrane region" description="Helical" evidence="5">
    <location>
        <begin position="506"/>
        <end position="528"/>
    </location>
</feature>
<dbReference type="EMBL" id="JAHDYS010000004">
    <property type="protein sequence ID" value="MBT1071252.1"/>
    <property type="molecule type" value="Genomic_DNA"/>
</dbReference>
<dbReference type="PANTHER" id="PTHR42727">
    <property type="entry name" value="PHOSPHATE TRANSPORT SYSTEM PERMEASE PROTEIN"/>
    <property type="match status" value="1"/>
</dbReference>
<dbReference type="PANTHER" id="PTHR42727:SF1">
    <property type="entry name" value="PHOSPHATE TRANSPORT SYSTEM PERMEASE"/>
    <property type="match status" value="1"/>
</dbReference>
<name>A0ABS5U6G2_9BACT</name>
<gene>
    <name evidence="7" type="ORF">KJB30_05630</name>
</gene>
<proteinExistence type="inferred from homology"/>
<feature type="transmembrane region" description="Helical" evidence="5">
    <location>
        <begin position="593"/>
        <end position="612"/>
    </location>
</feature>
<feature type="transmembrane region" description="Helical" evidence="5">
    <location>
        <begin position="482"/>
        <end position="500"/>
    </location>
</feature>
<dbReference type="Gene3D" id="1.10.3720.10">
    <property type="entry name" value="MetI-like"/>
    <property type="match status" value="1"/>
</dbReference>
<dbReference type="RefSeq" id="WP_214296965.1">
    <property type="nucleotide sequence ID" value="NZ_JAHDYS010000004.1"/>
</dbReference>
<feature type="transmembrane region" description="Helical" evidence="5">
    <location>
        <begin position="438"/>
        <end position="462"/>
    </location>
</feature>
<protein>
    <submittedName>
        <fullName evidence="7">ABC transporter permease subunit</fullName>
    </submittedName>
</protein>
<dbReference type="SUPFAM" id="SSF161098">
    <property type="entry name" value="MetI-like"/>
    <property type="match status" value="2"/>
</dbReference>
<keyword evidence="2 5" id="KW-0812">Transmembrane</keyword>
<dbReference type="Pfam" id="PF00528">
    <property type="entry name" value="BPD_transp_1"/>
    <property type="match status" value="1"/>
</dbReference>
<feature type="domain" description="ABC transmembrane type-1" evidence="6">
    <location>
        <begin position="439"/>
        <end position="728"/>
    </location>
</feature>
<evidence type="ECO:0000256" key="5">
    <source>
        <dbReference type="RuleBase" id="RU363032"/>
    </source>
</evidence>
<evidence type="ECO:0000259" key="6">
    <source>
        <dbReference type="PROSITE" id="PS50928"/>
    </source>
</evidence>
<evidence type="ECO:0000256" key="2">
    <source>
        <dbReference type="ARBA" id="ARBA00022692"/>
    </source>
</evidence>
<keyword evidence="5" id="KW-0813">Transport</keyword>
<reference evidence="7 8" key="1">
    <citation type="submission" date="2021-05" db="EMBL/GenBank/DDBJ databases">
        <title>The draft genome of Geobacter chapellei DSM 13688.</title>
        <authorList>
            <person name="Xu Z."/>
            <person name="Masuda Y."/>
            <person name="Itoh H."/>
            <person name="Senoo K."/>
        </authorList>
    </citation>
    <scope>NUCLEOTIDE SEQUENCE [LARGE SCALE GENOMIC DNA]</scope>
    <source>
        <strain evidence="7 8">DSM 13688</strain>
    </source>
</reference>
<dbReference type="InterPro" id="IPR035906">
    <property type="entry name" value="MetI-like_sf"/>
</dbReference>
<sequence length="742" mass="80750">MKKNYTQASRRRDRLAELLIRICGLFVIVAVVWILVMITRVALPLFYSPKATSIASISLPVELKQSRLLSIGIDETQQELFSLDGKGLVHFIDTRGGTLKESVPVPDPPPGARTVVSAELVSKSLYNLLWDTGVVSSVKIAFSSTRSESGNTIVSHEVSADPEGFFPGSGAFKRSFVRTIEGKGAVRVDQLESDRIRVTWRSKETDLFGNEKATTSSSEIQDPLPAAITAVVLDHAGHYLYAGTRNGQLMRWDISEPGEIRLLDSTAVTGNSPVTALNLVLGDISVAVGDGKGGYTAWFPVTAAGSGEGKQLVRTHVLRPHTGTVSAILPSPRDKSLVSVNDQGVIHIDHVTSERNLLTLKGAKPVAMLALSAQGNSLCSLDTAGNFAVWRLEIPHPEVSLGTLFGKVWYEGYDRPEYVWQSSAANDDFEPKMSLVPLIFGTLKATAFAMLFAVPLALLGALYTSQFMAPRLKSRIKPAVEIMAAIPSVVVGFLAGLWLAPLIDKVVLAFFLSFIIIPVMLLVTIFFWRLIKTASPLERRLRGKEFIVLIPIVLVGTWLAYLLGGIVEVQVFGGDFKQWLYSVLGIRYDQRNSMIIAVALGFAVIPLIFTIAEDALSNVPRNLTAASLALGASRWQTAWRVVLPSALPGVFSAVMIGFGRAVGETMIVLMATGNTPIMSGSIFNGLRSLSANIAVEIPEASLNGSLYRVLFLSAVLLFIFTFIINTVAEALRQRFRRKYGRY</sequence>
<feature type="transmembrane region" description="Helical" evidence="5">
    <location>
        <begin position="548"/>
        <end position="573"/>
    </location>
</feature>
<dbReference type="Gene3D" id="2.130.10.10">
    <property type="entry name" value="YVTN repeat-like/Quinoprotein amine dehydrogenase"/>
    <property type="match status" value="1"/>
</dbReference>
<dbReference type="CDD" id="cd06261">
    <property type="entry name" value="TM_PBP2"/>
    <property type="match status" value="1"/>
</dbReference>
<dbReference type="PROSITE" id="PS50928">
    <property type="entry name" value="ABC_TM1"/>
    <property type="match status" value="1"/>
</dbReference>
<feature type="transmembrane region" description="Helical" evidence="5">
    <location>
        <begin position="20"/>
        <end position="47"/>
    </location>
</feature>
<comment type="subcellular location">
    <subcellularLocation>
        <location evidence="1 5">Cell membrane</location>
        <topology evidence="1 5">Multi-pass membrane protein</topology>
    </subcellularLocation>
</comment>
<keyword evidence="4 5" id="KW-0472">Membrane</keyword>
<accession>A0ABS5U6G2</accession>
<dbReference type="InterPro" id="IPR000515">
    <property type="entry name" value="MetI-like"/>
</dbReference>
<keyword evidence="3 5" id="KW-1133">Transmembrane helix</keyword>